<proteinExistence type="predicted"/>
<comment type="caution">
    <text evidence="1">The sequence shown here is derived from an EMBL/GenBank/DDBJ whole genome shotgun (WGS) entry which is preliminary data.</text>
</comment>
<protein>
    <submittedName>
        <fullName evidence="1">Uncharacterized protein</fullName>
    </submittedName>
</protein>
<name>A0ACC0V9R8_9HYPO</name>
<evidence type="ECO:0000313" key="2">
    <source>
        <dbReference type="Proteomes" id="UP001163324"/>
    </source>
</evidence>
<organism evidence="1 2">
    <name type="scientific">Trichothecium roseum</name>
    <dbReference type="NCBI Taxonomy" id="47278"/>
    <lineage>
        <taxon>Eukaryota</taxon>
        <taxon>Fungi</taxon>
        <taxon>Dikarya</taxon>
        <taxon>Ascomycota</taxon>
        <taxon>Pezizomycotina</taxon>
        <taxon>Sordariomycetes</taxon>
        <taxon>Hypocreomycetidae</taxon>
        <taxon>Hypocreales</taxon>
        <taxon>Hypocreales incertae sedis</taxon>
        <taxon>Trichothecium</taxon>
    </lineage>
</organism>
<gene>
    <name evidence="1" type="ORF">N3K66_002503</name>
</gene>
<sequence>MNRLNGAYQPVRHPNQRGKPTLEDVTPARQVLIEGDWELEDLDVDEDMDDYHQHVRSASRSNTRQGQHNIEALSTNAAGYSRLSSEDASSTIAYVRSMTITRQEFEALPLTIQRKCFSTLERLRFAQELEASQEAPSSIVPFHELYDPLPIQGVSQFPQPEPEHHKKPRRYQRHKVTPSALDLASRNQPRFKLSEERFYVNLPDKIKRRHLSEDEQLIAQHYPRTVLLDAADESLIKAGRATKSLDLDEHLTSDPYLAFRAFSPADMSSRPQTSQRATTANTESFLDAIHFLNDGDDLDLSLGLQDYHSSIKEEPLQMKSRRPYFRRHLSISKLSSLSRTTAGNSETFFRDSSIAPSLRSAPSPIPSTPMSHGRRTSRTVSLIGSSKQFASESDDAQGGDSAASHYRDPEARMKLRVYLASPQKFDEALEFGFPSLDEERHEVTFLDPIKSADEGNEKWLSTFLDDDKSSICSDDHSAADPESPRTPPMDGSMTLQPPRAETNAANSTHGDYAQAPLNSREMTLRMTLTRPDLRSHEDQIYGRKSAPPMRKSHVRGDSFPPVLNMADTDAKESMERHFAALDQENVEAQGHGVVKRLWKRVRRT</sequence>
<evidence type="ECO:0000313" key="1">
    <source>
        <dbReference type="EMBL" id="KAI9903151.1"/>
    </source>
</evidence>
<dbReference type="EMBL" id="CM047941">
    <property type="protein sequence ID" value="KAI9903151.1"/>
    <property type="molecule type" value="Genomic_DNA"/>
</dbReference>
<reference evidence="1" key="1">
    <citation type="submission" date="2022-10" db="EMBL/GenBank/DDBJ databases">
        <title>Complete Genome of Trichothecium roseum strain YXFP-22015, a Plant Pathogen Isolated from Citrus.</title>
        <authorList>
            <person name="Wang Y."/>
            <person name="Zhu L."/>
        </authorList>
    </citation>
    <scope>NUCLEOTIDE SEQUENCE</scope>
    <source>
        <strain evidence="1">YXFP-22015</strain>
    </source>
</reference>
<keyword evidence="2" id="KW-1185">Reference proteome</keyword>
<dbReference type="Proteomes" id="UP001163324">
    <property type="component" value="Chromosome 2"/>
</dbReference>
<accession>A0ACC0V9R8</accession>